<dbReference type="EMBL" id="JAGKQQ010000001">
    <property type="protein sequence ID" value="MBP3956734.1"/>
    <property type="molecule type" value="Genomic_DNA"/>
</dbReference>
<keyword evidence="4" id="KW-1185">Reference proteome</keyword>
<accession>A0ABS5BSQ8</accession>
<protein>
    <submittedName>
        <fullName evidence="3">Hpt domain-containing protein</fullName>
    </submittedName>
</protein>
<dbReference type="PROSITE" id="PS50894">
    <property type="entry name" value="HPT"/>
    <property type="match status" value="1"/>
</dbReference>
<dbReference type="SUPFAM" id="SSF47226">
    <property type="entry name" value="Histidine-containing phosphotransfer domain, HPT domain"/>
    <property type="match status" value="1"/>
</dbReference>
<organism evidence="3 4">
    <name type="scientific">Gemmata palustris</name>
    <dbReference type="NCBI Taxonomy" id="2822762"/>
    <lineage>
        <taxon>Bacteria</taxon>
        <taxon>Pseudomonadati</taxon>
        <taxon>Planctomycetota</taxon>
        <taxon>Planctomycetia</taxon>
        <taxon>Gemmatales</taxon>
        <taxon>Gemmataceae</taxon>
        <taxon>Gemmata</taxon>
    </lineage>
</organism>
<dbReference type="InterPro" id="IPR008207">
    <property type="entry name" value="Sig_transdc_His_kin_Hpt_dom"/>
</dbReference>
<evidence type="ECO:0000313" key="3">
    <source>
        <dbReference type="EMBL" id="MBP3956734.1"/>
    </source>
</evidence>
<dbReference type="InterPro" id="IPR036641">
    <property type="entry name" value="HPT_dom_sf"/>
</dbReference>
<evidence type="ECO:0000313" key="4">
    <source>
        <dbReference type="Proteomes" id="UP000676565"/>
    </source>
</evidence>
<dbReference type="CDD" id="cd00088">
    <property type="entry name" value="HPT"/>
    <property type="match status" value="1"/>
</dbReference>
<dbReference type="PANTHER" id="PTHR43395:SF10">
    <property type="entry name" value="CHEMOTAXIS PROTEIN CHEA"/>
    <property type="match status" value="1"/>
</dbReference>
<keyword evidence="1" id="KW-0597">Phosphoprotein</keyword>
<feature type="domain" description="HPt" evidence="2">
    <location>
        <begin position="1"/>
        <end position="105"/>
    </location>
</feature>
<dbReference type="Pfam" id="PF01627">
    <property type="entry name" value="Hpt"/>
    <property type="match status" value="1"/>
</dbReference>
<comment type="caution">
    <text evidence="3">The sequence shown here is derived from an EMBL/GenBank/DDBJ whole genome shotgun (WGS) entry which is preliminary data.</text>
</comment>
<dbReference type="Gene3D" id="1.20.120.160">
    <property type="entry name" value="HPT domain"/>
    <property type="match status" value="1"/>
</dbReference>
<evidence type="ECO:0000256" key="1">
    <source>
        <dbReference type="PROSITE-ProRule" id="PRU00110"/>
    </source>
</evidence>
<name>A0ABS5BSQ8_9BACT</name>
<feature type="modified residue" description="Phosphohistidine" evidence="1">
    <location>
        <position position="48"/>
    </location>
</feature>
<dbReference type="InterPro" id="IPR051315">
    <property type="entry name" value="Bact_Chemotaxis_CheA"/>
</dbReference>
<reference evidence="3 4" key="1">
    <citation type="submission" date="2021-04" db="EMBL/GenBank/DDBJ databases">
        <authorList>
            <person name="Ivanova A."/>
        </authorList>
    </citation>
    <scope>NUCLEOTIDE SEQUENCE [LARGE SCALE GENOMIC DNA]</scope>
    <source>
        <strain evidence="3 4">G18</strain>
    </source>
</reference>
<dbReference type="SMART" id="SM00073">
    <property type="entry name" value="HPT"/>
    <property type="match status" value="1"/>
</dbReference>
<dbReference type="Proteomes" id="UP000676565">
    <property type="component" value="Unassembled WGS sequence"/>
</dbReference>
<gene>
    <name evidence="3" type="ORF">J8F10_15790</name>
</gene>
<dbReference type="RefSeq" id="WP_210655133.1">
    <property type="nucleotide sequence ID" value="NZ_JAGKQQ010000001.1"/>
</dbReference>
<proteinExistence type="predicted"/>
<sequence>MPVEMDELLNTFLDEADEHLAALESGLLRVGDGPPDLELLNAVFRAAHSLKGGSGVFGFDAITRLTHALEQLLDRLRKGQLPTTRDRIDLLLRAVDGLNGMFAAARAGQLAAEAPEEMVRELNAAAGVEHRAVVHAAVIAAPTGLRVYRVAVTPGPGLLTDGMDPLLLLRNLGKRGDVLEVTAAPDAIPDLAHIDPTRCYLSWVVTIRTEESPDALKDVFRFVADDCAVEVTEHATGDDSSHITVVGASLAEYEATYGQLIDWVVNRMPVLRALAAAST</sequence>
<evidence type="ECO:0000259" key="2">
    <source>
        <dbReference type="PROSITE" id="PS50894"/>
    </source>
</evidence>
<dbReference type="PANTHER" id="PTHR43395">
    <property type="entry name" value="SENSOR HISTIDINE KINASE CHEA"/>
    <property type="match status" value="1"/>
</dbReference>